<evidence type="ECO:0000313" key="2">
    <source>
        <dbReference type="EMBL" id="KAJ8448916.1"/>
    </source>
</evidence>
<evidence type="ECO:0000256" key="1">
    <source>
        <dbReference type="SAM" id="MobiDB-lite"/>
    </source>
</evidence>
<dbReference type="EMBL" id="JAKOGI010000026">
    <property type="protein sequence ID" value="KAJ8448916.1"/>
    <property type="molecule type" value="Genomic_DNA"/>
</dbReference>
<gene>
    <name evidence="2" type="ORF">Cgig2_030772</name>
</gene>
<sequence>MGKRPGQVRGRHSSFDLFRDLSGDSVRHGGHKLFQSIHRDTNHEYVNLHEEGLANLIEIETMFPNMCATSKHPQHLEGGGEGEGENEAIEEEENIEVIRTVKTKYSGYDDFGLENIEIDNIDCVEQEGTTADMQSWLDHIEEAAERCVLHFTAMYVSNDLPDCSITKCTSLLKTLPSIELGSELYMLGVRLFIKEMFFALEDDGISVSWLEDELDLIKEGKHTSRH</sequence>
<keyword evidence="3" id="KW-1185">Reference proteome</keyword>
<reference evidence="2" key="1">
    <citation type="submission" date="2022-04" db="EMBL/GenBank/DDBJ databases">
        <title>Carnegiea gigantea Genome sequencing and assembly v2.</title>
        <authorList>
            <person name="Copetti D."/>
            <person name="Sanderson M.J."/>
            <person name="Burquez A."/>
            <person name="Wojciechowski M.F."/>
        </authorList>
    </citation>
    <scope>NUCLEOTIDE SEQUENCE</scope>
    <source>
        <strain evidence="2">SGP5-SGP5p</strain>
        <tissue evidence="2">Aerial part</tissue>
    </source>
</reference>
<accession>A0A9Q1KQE7</accession>
<comment type="caution">
    <text evidence="2">The sequence shown here is derived from an EMBL/GenBank/DDBJ whole genome shotgun (WGS) entry which is preliminary data.</text>
</comment>
<feature type="compositionally biased region" description="Acidic residues" evidence="1">
    <location>
        <begin position="80"/>
        <end position="90"/>
    </location>
</feature>
<dbReference type="Proteomes" id="UP001153076">
    <property type="component" value="Unassembled WGS sequence"/>
</dbReference>
<proteinExistence type="predicted"/>
<name>A0A9Q1KQE7_9CARY</name>
<dbReference type="AlphaFoldDB" id="A0A9Q1KQE7"/>
<dbReference type="OrthoDB" id="683049at2759"/>
<protein>
    <submittedName>
        <fullName evidence="2">Uncharacterized protein</fullName>
    </submittedName>
</protein>
<organism evidence="2 3">
    <name type="scientific">Carnegiea gigantea</name>
    <dbReference type="NCBI Taxonomy" id="171969"/>
    <lineage>
        <taxon>Eukaryota</taxon>
        <taxon>Viridiplantae</taxon>
        <taxon>Streptophyta</taxon>
        <taxon>Embryophyta</taxon>
        <taxon>Tracheophyta</taxon>
        <taxon>Spermatophyta</taxon>
        <taxon>Magnoliopsida</taxon>
        <taxon>eudicotyledons</taxon>
        <taxon>Gunneridae</taxon>
        <taxon>Pentapetalae</taxon>
        <taxon>Caryophyllales</taxon>
        <taxon>Cactineae</taxon>
        <taxon>Cactaceae</taxon>
        <taxon>Cactoideae</taxon>
        <taxon>Echinocereeae</taxon>
        <taxon>Carnegiea</taxon>
    </lineage>
</organism>
<evidence type="ECO:0000313" key="3">
    <source>
        <dbReference type="Proteomes" id="UP001153076"/>
    </source>
</evidence>
<feature type="region of interest" description="Disordered" evidence="1">
    <location>
        <begin position="71"/>
        <end position="90"/>
    </location>
</feature>